<comment type="caution">
    <text evidence="1">The sequence shown here is derived from an EMBL/GenBank/DDBJ whole genome shotgun (WGS) entry which is preliminary data.</text>
</comment>
<proteinExistence type="predicted"/>
<accession>A0ABW1EC57</accession>
<organism evidence="1 2">
    <name type="scientific">Acidicapsa dinghuensis</name>
    <dbReference type="NCBI Taxonomy" id="2218256"/>
    <lineage>
        <taxon>Bacteria</taxon>
        <taxon>Pseudomonadati</taxon>
        <taxon>Acidobacteriota</taxon>
        <taxon>Terriglobia</taxon>
        <taxon>Terriglobales</taxon>
        <taxon>Acidobacteriaceae</taxon>
        <taxon>Acidicapsa</taxon>
    </lineage>
</organism>
<gene>
    <name evidence="1" type="ORF">ACFPT7_06195</name>
</gene>
<name>A0ABW1EC57_9BACT</name>
<dbReference type="EMBL" id="JBHSPH010000002">
    <property type="protein sequence ID" value="MFC5861876.1"/>
    <property type="molecule type" value="Genomic_DNA"/>
</dbReference>
<dbReference type="Gene3D" id="2.40.128.260">
    <property type="entry name" value="Type IV secretion system, VirB10/TraB/TrbI"/>
    <property type="match status" value="1"/>
</dbReference>
<sequence length="447" mass="48059">MCGSHLLAGGWLLLGTTLSGQSLSQRPATTATAPSVQEQQQDRAAFLPAGTSMQVEVLRNYPMKAGEALDGELVYPIYADGRLVASAHTHVRGNVTSLEPDQRTRWHGRLRGDFTPFHIASVQFNEIDLPGDLQPIKALPVSDGAPVLHLTTPGVAPKRSFFIRQMATLKDQLHNQAALITAPGLKDRALQMLYHQLPYHPERIRAKTAWTFELAEPVTLTAVPPVQTDTEARAQGKPETWHVNATLDQGISSATAKTGDAVTALVVEPVVDKDRQLVIPQGSKLLGHVTYAKPARSLGRNGKLRFTFQSIQFPTGMGTQIEGALAGASTEKTQDLKLDAEGTVSPRNQSSAVAPLLLTLLAGRALDDDGNLTAQTGVASNGFGLVGRVAGIAARDRNVAASIGFYAAGLSFYENFLRPGHDVVFRKDTRIEIQTTPLRAPVLTPKN</sequence>
<dbReference type="RefSeq" id="WP_263337630.1">
    <property type="nucleotide sequence ID" value="NZ_JAGSYH010000004.1"/>
</dbReference>
<dbReference type="Proteomes" id="UP001596091">
    <property type="component" value="Unassembled WGS sequence"/>
</dbReference>
<evidence type="ECO:0000313" key="1">
    <source>
        <dbReference type="EMBL" id="MFC5861876.1"/>
    </source>
</evidence>
<dbReference type="InterPro" id="IPR042217">
    <property type="entry name" value="T4SS_VirB10/TrbI"/>
</dbReference>
<protein>
    <submittedName>
        <fullName evidence="1">TrbI/VirB10 family protein</fullName>
    </submittedName>
</protein>
<reference evidence="2" key="1">
    <citation type="journal article" date="2019" name="Int. J. Syst. Evol. Microbiol.">
        <title>The Global Catalogue of Microorganisms (GCM) 10K type strain sequencing project: providing services to taxonomists for standard genome sequencing and annotation.</title>
        <authorList>
            <consortium name="The Broad Institute Genomics Platform"/>
            <consortium name="The Broad Institute Genome Sequencing Center for Infectious Disease"/>
            <person name="Wu L."/>
            <person name="Ma J."/>
        </authorList>
    </citation>
    <scope>NUCLEOTIDE SEQUENCE [LARGE SCALE GENOMIC DNA]</scope>
    <source>
        <strain evidence="2">JCM 4087</strain>
    </source>
</reference>
<evidence type="ECO:0000313" key="2">
    <source>
        <dbReference type="Proteomes" id="UP001596091"/>
    </source>
</evidence>
<keyword evidence="2" id="KW-1185">Reference proteome</keyword>